<dbReference type="EMBL" id="CP000473">
    <property type="protein sequence ID" value="ABJ81594.1"/>
    <property type="molecule type" value="Genomic_DNA"/>
</dbReference>
<dbReference type="eggNOG" id="COG3829">
    <property type="taxonomic scope" value="Bacteria"/>
</dbReference>
<dbReference type="GO" id="GO:0005524">
    <property type="term" value="F:ATP binding"/>
    <property type="evidence" value="ECO:0007669"/>
    <property type="project" value="UniProtKB-KW"/>
</dbReference>
<dbReference type="AlphaFoldDB" id="Q02BH2"/>
<evidence type="ECO:0000256" key="1">
    <source>
        <dbReference type="ARBA" id="ARBA00022741"/>
    </source>
</evidence>
<dbReference type="HOGENOM" id="CLU_555320_0_0_0"/>
<keyword evidence="1" id="KW-0547">Nucleotide-binding</keyword>
<accession>Q02BH2</accession>
<protein>
    <submittedName>
        <fullName evidence="4">Sigma54 specific transcriptional regulator, Fis family</fullName>
    </submittedName>
</protein>
<dbReference type="Pfam" id="PF00158">
    <property type="entry name" value="Sigma54_activat"/>
    <property type="match status" value="1"/>
</dbReference>
<dbReference type="Gene3D" id="1.10.8.60">
    <property type="match status" value="1"/>
</dbReference>
<evidence type="ECO:0000313" key="4">
    <source>
        <dbReference type="EMBL" id="ABJ81594.1"/>
    </source>
</evidence>
<organism evidence="4">
    <name type="scientific">Solibacter usitatus (strain Ellin6076)</name>
    <dbReference type="NCBI Taxonomy" id="234267"/>
    <lineage>
        <taxon>Bacteria</taxon>
        <taxon>Pseudomonadati</taxon>
        <taxon>Acidobacteriota</taxon>
        <taxon>Terriglobia</taxon>
        <taxon>Bryobacterales</taxon>
        <taxon>Solibacteraceae</taxon>
        <taxon>Candidatus Solibacter</taxon>
    </lineage>
</organism>
<reference evidence="4" key="1">
    <citation type="submission" date="2006-10" db="EMBL/GenBank/DDBJ databases">
        <title>Complete sequence of Solibacter usitatus Ellin6076.</title>
        <authorList>
            <consortium name="US DOE Joint Genome Institute"/>
            <person name="Copeland A."/>
            <person name="Lucas S."/>
            <person name="Lapidus A."/>
            <person name="Barry K."/>
            <person name="Detter J.C."/>
            <person name="Glavina del Rio T."/>
            <person name="Hammon N."/>
            <person name="Israni S."/>
            <person name="Dalin E."/>
            <person name="Tice H."/>
            <person name="Pitluck S."/>
            <person name="Thompson L.S."/>
            <person name="Brettin T."/>
            <person name="Bruce D."/>
            <person name="Han C."/>
            <person name="Tapia R."/>
            <person name="Gilna P."/>
            <person name="Schmutz J."/>
            <person name="Larimer F."/>
            <person name="Land M."/>
            <person name="Hauser L."/>
            <person name="Kyrpides N."/>
            <person name="Mikhailova N."/>
            <person name="Janssen P.H."/>
            <person name="Kuske C.R."/>
            <person name="Richardson P."/>
        </authorList>
    </citation>
    <scope>NUCLEOTIDE SEQUENCE</scope>
    <source>
        <strain evidence="4">Ellin6076</strain>
    </source>
</reference>
<dbReference type="CDD" id="cd00009">
    <property type="entry name" value="AAA"/>
    <property type="match status" value="1"/>
</dbReference>
<name>Q02BH2_SOLUE</name>
<dbReference type="InParanoid" id="Q02BH2"/>
<sequence length="517" mass="58562">MLYIKCTMAFLTLAQDTLLRGVSRLGYVNPFLPERIACERAVLGDEFLEGEPVWSYRAEHPEPRANVWRAMAKIQPLVEQLRTRLAAGASAREHDLQLYEDAALQLIYQRCYPKFFAAGFGAEQSNSSRWRFYNEFLADWRHFFHIDGVRFPSEHDPRHTFACFRQIQRAFDITFRDIIGSSLPAARLRGAIWQSIFTHDMRRYRRTLYARMGEFATLITGPSGTGKELAARAIAESRYVPFDDRRLAFADDAGQVFFPINISALSPTLVESELFGHRRGAFTGAVADRRGWLETCPELGSVFLDELGDMDPAIQVKLLRVIETRTFHPVGDTAARQFRGKLIAATNRDLPDAMRKGQFREDLYYRLCSDQISTASMAEQLAASPGVLRELVVYMSRRVAGGDGDALAEEVMPWIESNLGPDYPWPGNYRELEQCVKNLLIRGNYRPARAASEDPAEELAAHARAGTLTADELLSRYVTLVYSRTGSYEETARRLALDRRTVKAKVDSALLARLHIS</sequence>
<keyword evidence="2" id="KW-0067">ATP-binding</keyword>
<evidence type="ECO:0000259" key="3">
    <source>
        <dbReference type="PROSITE" id="PS50045"/>
    </source>
</evidence>
<dbReference type="GO" id="GO:0006355">
    <property type="term" value="P:regulation of DNA-templated transcription"/>
    <property type="evidence" value="ECO:0007669"/>
    <property type="project" value="InterPro"/>
</dbReference>
<dbReference type="PROSITE" id="PS50045">
    <property type="entry name" value="SIGMA54_INTERACT_4"/>
    <property type="match status" value="1"/>
</dbReference>
<dbReference type="PANTHER" id="PTHR32071:SF122">
    <property type="entry name" value="SIGMA FACTOR"/>
    <property type="match status" value="1"/>
</dbReference>
<feature type="domain" description="Sigma-54 factor interaction" evidence="3">
    <location>
        <begin position="210"/>
        <end position="441"/>
    </location>
</feature>
<dbReference type="InterPro" id="IPR027417">
    <property type="entry name" value="P-loop_NTPase"/>
</dbReference>
<evidence type="ECO:0000256" key="2">
    <source>
        <dbReference type="ARBA" id="ARBA00022840"/>
    </source>
</evidence>
<dbReference type="STRING" id="234267.Acid_0588"/>
<gene>
    <name evidence="4" type="ordered locus">Acid_0588</name>
</gene>
<dbReference type="KEGG" id="sus:Acid_0588"/>
<dbReference type="Gene3D" id="3.40.50.300">
    <property type="entry name" value="P-loop containing nucleotide triphosphate hydrolases"/>
    <property type="match status" value="1"/>
</dbReference>
<dbReference type="SUPFAM" id="SSF52540">
    <property type="entry name" value="P-loop containing nucleoside triphosphate hydrolases"/>
    <property type="match status" value="1"/>
</dbReference>
<dbReference type="PANTHER" id="PTHR32071">
    <property type="entry name" value="TRANSCRIPTIONAL REGULATORY PROTEIN"/>
    <property type="match status" value="1"/>
</dbReference>
<proteinExistence type="predicted"/>
<dbReference type="InterPro" id="IPR002078">
    <property type="entry name" value="Sigma_54_int"/>
</dbReference>